<evidence type="ECO:0000256" key="2">
    <source>
        <dbReference type="ARBA" id="ARBA00009560"/>
    </source>
</evidence>
<name>A0AAD3DIS1_9CHLO</name>
<dbReference type="AlphaFoldDB" id="A0AAD3DIS1"/>
<evidence type="ECO:0000256" key="5">
    <source>
        <dbReference type="ARBA" id="ARBA00023242"/>
    </source>
</evidence>
<dbReference type="GO" id="GO:0003677">
    <property type="term" value="F:DNA binding"/>
    <property type="evidence" value="ECO:0007669"/>
    <property type="project" value="UniProtKB-KW"/>
</dbReference>
<dbReference type="GO" id="GO:0008622">
    <property type="term" value="C:epsilon DNA polymerase complex"/>
    <property type="evidence" value="ECO:0007669"/>
    <property type="project" value="InterPro"/>
</dbReference>
<dbReference type="InterPro" id="IPR007185">
    <property type="entry name" value="DNA_pol_a/d/e_bsu"/>
</dbReference>
<feature type="non-terminal residue" evidence="9">
    <location>
        <position position="1"/>
    </location>
</feature>
<evidence type="ECO:0000256" key="6">
    <source>
        <dbReference type="ARBA" id="ARBA00032930"/>
    </source>
</evidence>
<proteinExistence type="inferred from homology"/>
<keyword evidence="5" id="KW-0539">Nucleus</keyword>
<evidence type="ECO:0000313" key="10">
    <source>
        <dbReference type="Proteomes" id="UP001054857"/>
    </source>
</evidence>
<evidence type="ECO:0000256" key="7">
    <source>
        <dbReference type="SAM" id="MobiDB-lite"/>
    </source>
</evidence>
<dbReference type="GO" id="GO:0006261">
    <property type="term" value="P:DNA-templated DNA replication"/>
    <property type="evidence" value="ECO:0007669"/>
    <property type="project" value="InterPro"/>
</dbReference>
<keyword evidence="4" id="KW-0238">DNA-binding</keyword>
<dbReference type="Proteomes" id="UP001054857">
    <property type="component" value="Unassembled WGS sequence"/>
</dbReference>
<sequence length="242" mass="26007">VDYGVMRELFGQLAALIDQYPRLKAESRFVFVPGPDDTGPGAILPQPPLPRCLTGELRRLLPTAVFASNPCRLRYATQRIVLFRHDLQRRLRRRTLLPLAGAPEGSAAAAATAPSASQASQAAAAASSSALWGHLSLTLLQQSHLAPLPLLAQPVYWQHDSALGLYPLPDAVILADATAGPQEEFVHEGCRVLNPGSFPSGYFAAYLPCVQQVEMSELPRPGQEGAGEDGEEEEADGLGQHR</sequence>
<feature type="non-terminal residue" evidence="9">
    <location>
        <position position="242"/>
    </location>
</feature>
<evidence type="ECO:0000256" key="4">
    <source>
        <dbReference type="ARBA" id="ARBA00023125"/>
    </source>
</evidence>
<dbReference type="EMBL" id="BMAR01000003">
    <property type="protein sequence ID" value="GFR42611.1"/>
    <property type="molecule type" value="Genomic_DNA"/>
</dbReference>
<evidence type="ECO:0000313" key="9">
    <source>
        <dbReference type="EMBL" id="GFR42611.1"/>
    </source>
</evidence>
<feature type="domain" description="DNA polymerase alpha/delta/epsilon subunit B" evidence="8">
    <location>
        <begin position="9"/>
        <end position="177"/>
    </location>
</feature>
<dbReference type="PANTHER" id="PTHR12708:SF0">
    <property type="entry name" value="DNA POLYMERASE EPSILON SUBUNIT 2"/>
    <property type="match status" value="1"/>
</dbReference>
<comment type="caution">
    <text evidence="9">The sequence shown here is derived from an EMBL/GenBank/DDBJ whole genome shotgun (WGS) entry which is preliminary data.</text>
</comment>
<dbReference type="InterPro" id="IPR016266">
    <property type="entry name" value="POLE2"/>
</dbReference>
<dbReference type="PANTHER" id="PTHR12708">
    <property type="entry name" value="DNA POLYMERASE EPSILON SUBUNIT B"/>
    <property type="match status" value="1"/>
</dbReference>
<reference evidence="9 10" key="1">
    <citation type="journal article" date="2021" name="Sci. Rep.">
        <title>Genome sequencing of the multicellular alga Astrephomene provides insights into convergent evolution of germ-soma differentiation.</title>
        <authorList>
            <person name="Yamashita S."/>
            <person name="Yamamoto K."/>
            <person name="Matsuzaki R."/>
            <person name="Suzuki S."/>
            <person name="Yamaguchi H."/>
            <person name="Hirooka S."/>
            <person name="Minakuchi Y."/>
            <person name="Miyagishima S."/>
            <person name="Kawachi M."/>
            <person name="Toyoda A."/>
            <person name="Nozaki H."/>
        </authorList>
    </citation>
    <scope>NUCLEOTIDE SEQUENCE [LARGE SCALE GENOMIC DNA]</scope>
    <source>
        <strain evidence="9 10">NIES-4017</strain>
    </source>
</reference>
<dbReference type="GO" id="GO:0042276">
    <property type="term" value="P:error-prone translesion synthesis"/>
    <property type="evidence" value="ECO:0007669"/>
    <property type="project" value="TreeGrafter"/>
</dbReference>
<comment type="subcellular location">
    <subcellularLocation>
        <location evidence="1">Nucleus</location>
    </subcellularLocation>
</comment>
<organism evidence="9 10">
    <name type="scientific">Astrephomene gubernaculifera</name>
    <dbReference type="NCBI Taxonomy" id="47775"/>
    <lineage>
        <taxon>Eukaryota</taxon>
        <taxon>Viridiplantae</taxon>
        <taxon>Chlorophyta</taxon>
        <taxon>core chlorophytes</taxon>
        <taxon>Chlorophyceae</taxon>
        <taxon>CS clade</taxon>
        <taxon>Chlamydomonadales</taxon>
        <taxon>Astrephomenaceae</taxon>
        <taxon>Astrephomene</taxon>
    </lineage>
</organism>
<protein>
    <recommendedName>
        <fullName evidence="6">DNA polymerase II subunit 2</fullName>
    </recommendedName>
</protein>
<keyword evidence="10" id="KW-1185">Reference proteome</keyword>
<comment type="similarity">
    <text evidence="2">Belongs to the DNA polymerase epsilon subunit B family.</text>
</comment>
<feature type="region of interest" description="Disordered" evidence="7">
    <location>
        <begin position="216"/>
        <end position="242"/>
    </location>
</feature>
<keyword evidence="3" id="KW-0235">DNA replication</keyword>
<evidence type="ECO:0000259" key="8">
    <source>
        <dbReference type="Pfam" id="PF04042"/>
    </source>
</evidence>
<accession>A0AAD3DIS1</accession>
<dbReference type="Pfam" id="PF04042">
    <property type="entry name" value="DNA_pol_E_B"/>
    <property type="match status" value="1"/>
</dbReference>
<feature type="compositionally biased region" description="Acidic residues" evidence="7">
    <location>
        <begin position="226"/>
        <end position="236"/>
    </location>
</feature>
<gene>
    <name evidence="9" type="ORF">Agub_g3542</name>
</gene>
<evidence type="ECO:0000256" key="1">
    <source>
        <dbReference type="ARBA" id="ARBA00004123"/>
    </source>
</evidence>
<evidence type="ECO:0000256" key="3">
    <source>
        <dbReference type="ARBA" id="ARBA00022705"/>
    </source>
</evidence>